<reference evidence="2 3" key="1">
    <citation type="submission" date="2019-10" db="EMBL/GenBank/DDBJ databases">
        <authorList>
            <person name="Palmer J.M."/>
        </authorList>
    </citation>
    <scope>NUCLEOTIDE SEQUENCE [LARGE SCALE GENOMIC DNA]</scope>
    <source>
        <strain evidence="2 3">TWF694</strain>
    </source>
</reference>
<sequence length="310" mass="35675">MAMAVQSQPIQHQHSREYEKYELRFDDDAKLRLKQQNSVTRELLGGSFLPNNEIERLRSIAASGKRPRIADIGTGPGDWMFSVRAELRAANINAIIDGYDLFPAHFPSLEEQKAEDITFSQLNIHDKDTFPDLEEGYDLVHVRYLTICITREQWDGAFDNCISILKPEGTLMWEEIFFDRFKINDREKYQGATRIFDAGMELFLSHGMPINCGPKLTSLFKTHFKKLDQEEYSTSNLDEGWQRLQAKNMYMVTREMLLKSLEKGAAGLKEWRLGSMEEGRELARTSLTDYQNGCLTNMDLGRWIGTGLVV</sequence>
<proteinExistence type="predicted"/>
<protein>
    <recommendedName>
        <fullName evidence="1">Methyltransferase domain-containing protein</fullName>
    </recommendedName>
</protein>
<dbReference type="AlphaFoldDB" id="A0AAV9XBE3"/>
<gene>
    <name evidence="2" type="ORF">TWF694_010492</name>
</gene>
<evidence type="ECO:0000313" key="2">
    <source>
        <dbReference type="EMBL" id="KAK6538941.1"/>
    </source>
</evidence>
<dbReference type="EMBL" id="JAVHJO010000007">
    <property type="protein sequence ID" value="KAK6538941.1"/>
    <property type="molecule type" value="Genomic_DNA"/>
</dbReference>
<dbReference type="InterPro" id="IPR029063">
    <property type="entry name" value="SAM-dependent_MTases_sf"/>
</dbReference>
<dbReference type="CDD" id="cd02440">
    <property type="entry name" value="AdoMet_MTases"/>
    <property type="match status" value="1"/>
</dbReference>
<name>A0AAV9XBE3_9PEZI</name>
<comment type="caution">
    <text evidence="2">The sequence shown here is derived from an EMBL/GenBank/DDBJ whole genome shotgun (WGS) entry which is preliminary data.</text>
</comment>
<dbReference type="InterPro" id="IPR041698">
    <property type="entry name" value="Methyltransf_25"/>
</dbReference>
<dbReference type="SUPFAM" id="SSF53335">
    <property type="entry name" value="S-adenosyl-L-methionine-dependent methyltransferases"/>
    <property type="match status" value="1"/>
</dbReference>
<evidence type="ECO:0000313" key="3">
    <source>
        <dbReference type="Proteomes" id="UP001365542"/>
    </source>
</evidence>
<accession>A0AAV9XBE3</accession>
<dbReference type="Gene3D" id="3.40.50.150">
    <property type="entry name" value="Vaccinia Virus protein VP39"/>
    <property type="match status" value="1"/>
</dbReference>
<keyword evidence="3" id="KW-1185">Reference proteome</keyword>
<dbReference type="Pfam" id="PF13649">
    <property type="entry name" value="Methyltransf_25"/>
    <property type="match status" value="1"/>
</dbReference>
<dbReference type="Proteomes" id="UP001365542">
    <property type="component" value="Unassembled WGS sequence"/>
</dbReference>
<feature type="domain" description="Methyltransferase" evidence="1">
    <location>
        <begin position="69"/>
        <end position="169"/>
    </location>
</feature>
<evidence type="ECO:0000259" key="1">
    <source>
        <dbReference type="Pfam" id="PF13649"/>
    </source>
</evidence>
<organism evidence="2 3">
    <name type="scientific">Orbilia ellipsospora</name>
    <dbReference type="NCBI Taxonomy" id="2528407"/>
    <lineage>
        <taxon>Eukaryota</taxon>
        <taxon>Fungi</taxon>
        <taxon>Dikarya</taxon>
        <taxon>Ascomycota</taxon>
        <taxon>Pezizomycotina</taxon>
        <taxon>Orbiliomycetes</taxon>
        <taxon>Orbiliales</taxon>
        <taxon>Orbiliaceae</taxon>
        <taxon>Orbilia</taxon>
    </lineage>
</organism>